<protein>
    <submittedName>
        <fullName evidence="1">Uncharacterized protein</fullName>
    </submittedName>
</protein>
<name>A0A9W9MA54_9EURO</name>
<reference evidence="1" key="2">
    <citation type="journal article" date="2023" name="IMA Fungus">
        <title>Comparative genomic study of the Penicillium genus elucidates a diverse pangenome and 15 lateral gene transfer events.</title>
        <authorList>
            <person name="Petersen C."/>
            <person name="Sorensen T."/>
            <person name="Nielsen M.R."/>
            <person name="Sondergaard T.E."/>
            <person name="Sorensen J.L."/>
            <person name="Fitzpatrick D.A."/>
            <person name="Frisvad J.C."/>
            <person name="Nielsen K.L."/>
        </authorList>
    </citation>
    <scope>NUCLEOTIDE SEQUENCE</scope>
    <source>
        <strain evidence="1">IBT 15544</strain>
    </source>
</reference>
<dbReference type="EMBL" id="JAPQKR010000015">
    <property type="protein sequence ID" value="KAJ5195506.1"/>
    <property type="molecule type" value="Genomic_DNA"/>
</dbReference>
<dbReference type="AlphaFoldDB" id="A0A9W9MA54"/>
<evidence type="ECO:0000313" key="1">
    <source>
        <dbReference type="EMBL" id="KAJ5195506.1"/>
    </source>
</evidence>
<organism evidence="1 2">
    <name type="scientific">Penicillium cinerascens</name>
    <dbReference type="NCBI Taxonomy" id="70096"/>
    <lineage>
        <taxon>Eukaryota</taxon>
        <taxon>Fungi</taxon>
        <taxon>Dikarya</taxon>
        <taxon>Ascomycota</taxon>
        <taxon>Pezizomycotina</taxon>
        <taxon>Eurotiomycetes</taxon>
        <taxon>Eurotiomycetidae</taxon>
        <taxon>Eurotiales</taxon>
        <taxon>Aspergillaceae</taxon>
        <taxon>Penicillium</taxon>
    </lineage>
</organism>
<sequence length="83" mass="9703">MERATDYTWRAYEDRTLSELLQFDFTPDTEDISDYVDPFDSEQEFETAIPDPDEAPNIPTPLTFHLTRAISAAVIKYEILERK</sequence>
<dbReference type="GeneID" id="83183307"/>
<comment type="caution">
    <text evidence="1">The sequence shown here is derived from an EMBL/GenBank/DDBJ whole genome shotgun (WGS) entry which is preliminary data.</text>
</comment>
<proteinExistence type="predicted"/>
<keyword evidence="2" id="KW-1185">Reference proteome</keyword>
<dbReference type="RefSeq" id="XP_058305994.1">
    <property type="nucleotide sequence ID" value="XM_058456006.1"/>
</dbReference>
<reference evidence="1" key="1">
    <citation type="submission" date="2022-12" db="EMBL/GenBank/DDBJ databases">
        <authorList>
            <person name="Petersen C."/>
        </authorList>
    </citation>
    <scope>NUCLEOTIDE SEQUENCE</scope>
    <source>
        <strain evidence="1">IBT 15544</strain>
    </source>
</reference>
<evidence type="ECO:0000313" key="2">
    <source>
        <dbReference type="Proteomes" id="UP001150904"/>
    </source>
</evidence>
<dbReference type="Proteomes" id="UP001150904">
    <property type="component" value="Unassembled WGS sequence"/>
</dbReference>
<gene>
    <name evidence="1" type="ORF">N7498_008944</name>
</gene>
<accession>A0A9W9MA54</accession>